<dbReference type="GeneID" id="101510227"/>
<feature type="compositionally biased region" description="Polar residues" evidence="2">
    <location>
        <begin position="193"/>
        <end position="212"/>
    </location>
</feature>
<feature type="domain" description="CCHC-type" evidence="3">
    <location>
        <begin position="250"/>
        <end position="263"/>
    </location>
</feature>
<keyword evidence="1" id="KW-0479">Metal-binding</keyword>
<dbReference type="OrthoDB" id="1936908at2759"/>
<feature type="region of interest" description="Disordered" evidence="2">
    <location>
        <begin position="191"/>
        <end position="241"/>
    </location>
</feature>
<accession>A0A1S2Z2I4</accession>
<dbReference type="InterPro" id="IPR001878">
    <property type="entry name" value="Znf_CCHC"/>
</dbReference>
<feature type="compositionally biased region" description="Basic and acidic residues" evidence="2">
    <location>
        <begin position="213"/>
        <end position="241"/>
    </location>
</feature>
<dbReference type="Pfam" id="PF03732">
    <property type="entry name" value="Retrotrans_gag"/>
    <property type="match status" value="1"/>
</dbReference>
<dbReference type="GO" id="GO:0008270">
    <property type="term" value="F:zinc ion binding"/>
    <property type="evidence" value="ECO:0007669"/>
    <property type="project" value="UniProtKB-KW"/>
</dbReference>
<sequence>MPLRRISGASGSTNGINESWMAQMAQAMAHMAAVIAAQNERELRRDEREERAAESRGLAYFRKHEDIDPEKADKWLQAVDNIFEVIRCPLRVKMKFLDKYFLVSARAKLGDDFLKICQGGMTVGEYAAKFESLSRYFKFFRQTVDEDFMCHRFQDGLKYEIKDFVLPLGIKRFQPLVVKCREIEAMKNRIMNHGNSSNSIGPVRSNNQNRSHGQPEKEPYHRSQEAKGEYRPTIPDSRDKGKAMGTKPYCYLCGDHGHLADKCT</sequence>
<proteinExistence type="predicted"/>
<protein>
    <submittedName>
        <fullName evidence="5">Uncharacterized protein LOC101510227</fullName>
    </submittedName>
</protein>
<dbReference type="KEGG" id="cam:101510227"/>
<dbReference type="RefSeq" id="XP_004513855.1">
    <property type="nucleotide sequence ID" value="XM_004513798.1"/>
</dbReference>
<keyword evidence="4" id="KW-1185">Reference proteome</keyword>
<evidence type="ECO:0000256" key="2">
    <source>
        <dbReference type="SAM" id="MobiDB-lite"/>
    </source>
</evidence>
<dbReference type="Proteomes" id="UP000087171">
    <property type="component" value="Unplaced"/>
</dbReference>
<evidence type="ECO:0000256" key="1">
    <source>
        <dbReference type="PROSITE-ProRule" id="PRU00047"/>
    </source>
</evidence>
<dbReference type="InterPro" id="IPR005162">
    <property type="entry name" value="Retrotrans_gag_dom"/>
</dbReference>
<name>A0A1S2Z2I4_CICAR</name>
<keyword evidence="1" id="KW-0863">Zinc-finger</keyword>
<dbReference type="PaxDb" id="3827-XP_004513855.1"/>
<evidence type="ECO:0000313" key="4">
    <source>
        <dbReference type="Proteomes" id="UP000087171"/>
    </source>
</evidence>
<evidence type="ECO:0000313" key="5">
    <source>
        <dbReference type="RefSeq" id="XP_004513855.1"/>
    </source>
</evidence>
<reference evidence="5" key="1">
    <citation type="submission" date="2025-08" db="UniProtKB">
        <authorList>
            <consortium name="RefSeq"/>
        </authorList>
    </citation>
    <scope>IDENTIFICATION</scope>
    <source>
        <tissue evidence="5">Etiolated seedlings</tissue>
    </source>
</reference>
<dbReference type="AlphaFoldDB" id="A0A1S2Z2I4"/>
<evidence type="ECO:0000259" key="3">
    <source>
        <dbReference type="PROSITE" id="PS50158"/>
    </source>
</evidence>
<dbReference type="PROSITE" id="PS50158">
    <property type="entry name" value="ZF_CCHC"/>
    <property type="match status" value="1"/>
</dbReference>
<gene>
    <name evidence="5" type="primary">LOC101510227</name>
</gene>
<organism evidence="4 5">
    <name type="scientific">Cicer arietinum</name>
    <name type="common">Chickpea</name>
    <name type="synonym">Garbanzo</name>
    <dbReference type="NCBI Taxonomy" id="3827"/>
    <lineage>
        <taxon>Eukaryota</taxon>
        <taxon>Viridiplantae</taxon>
        <taxon>Streptophyta</taxon>
        <taxon>Embryophyta</taxon>
        <taxon>Tracheophyta</taxon>
        <taxon>Spermatophyta</taxon>
        <taxon>Magnoliopsida</taxon>
        <taxon>eudicotyledons</taxon>
        <taxon>Gunneridae</taxon>
        <taxon>Pentapetalae</taxon>
        <taxon>rosids</taxon>
        <taxon>fabids</taxon>
        <taxon>Fabales</taxon>
        <taxon>Fabaceae</taxon>
        <taxon>Papilionoideae</taxon>
        <taxon>50 kb inversion clade</taxon>
        <taxon>NPAAA clade</taxon>
        <taxon>Hologalegina</taxon>
        <taxon>IRL clade</taxon>
        <taxon>Cicereae</taxon>
        <taxon>Cicer</taxon>
    </lineage>
</organism>
<dbReference type="GO" id="GO:0003676">
    <property type="term" value="F:nucleic acid binding"/>
    <property type="evidence" value="ECO:0007669"/>
    <property type="project" value="InterPro"/>
</dbReference>
<keyword evidence="1" id="KW-0862">Zinc</keyword>